<proteinExistence type="predicted"/>
<evidence type="ECO:0000256" key="10">
    <source>
        <dbReference type="SAM" id="Phobius"/>
    </source>
</evidence>
<comment type="subcellular location">
    <subcellularLocation>
        <location evidence="1">Membrane</location>
    </subcellularLocation>
</comment>
<dbReference type="PANTHER" id="PTHR23130:SF223">
    <property type="entry name" value="CYTOCHROME B561 AND DOMON DOMAIN-CONTAINING PROTEIN"/>
    <property type="match status" value="1"/>
</dbReference>
<dbReference type="PROSITE" id="PS50836">
    <property type="entry name" value="DOMON"/>
    <property type="match status" value="1"/>
</dbReference>
<dbReference type="Proteomes" id="UP001293254">
    <property type="component" value="Unassembled WGS sequence"/>
</dbReference>
<accession>A0AAE1YW92</accession>
<keyword evidence="5 8" id="KW-0249">Electron transport</keyword>
<feature type="transmembrane region" description="Helical" evidence="10">
    <location>
        <begin position="348"/>
        <end position="371"/>
    </location>
</feature>
<evidence type="ECO:0000259" key="12">
    <source>
        <dbReference type="PROSITE" id="PS50836"/>
    </source>
</evidence>
<name>A0AAE1YW92_9LAMI</name>
<reference evidence="14" key="1">
    <citation type="submission" date="2020-06" db="EMBL/GenBank/DDBJ databases">
        <authorList>
            <person name="Li T."/>
            <person name="Hu X."/>
            <person name="Zhang T."/>
            <person name="Song X."/>
            <person name="Zhang H."/>
            <person name="Dai N."/>
            <person name="Sheng W."/>
            <person name="Hou X."/>
            <person name="Wei L."/>
        </authorList>
    </citation>
    <scope>NUCLEOTIDE SEQUENCE</scope>
    <source>
        <strain evidence="14">3651</strain>
        <tissue evidence="14">Leaf</tissue>
    </source>
</reference>
<dbReference type="Gene3D" id="1.20.120.1770">
    <property type="match status" value="1"/>
</dbReference>
<keyword evidence="3 10" id="KW-0812">Transmembrane</keyword>
<evidence type="ECO:0000256" key="7">
    <source>
        <dbReference type="ARBA" id="ARBA00023136"/>
    </source>
</evidence>
<evidence type="ECO:0000256" key="4">
    <source>
        <dbReference type="ARBA" id="ARBA00022729"/>
    </source>
</evidence>
<sequence>MDKFSKNIVLSACFLIISLLASSSCAQNCSDYRFSNNNIYTACNSLPALNSFLHWNYHQSSHTVDLAYRQTGVTASNWVAWSLNPGGGAMVGSQCLVAFRNSSGLLRAYTSPISSYGTQLEEGPLSFKVPRIAAEFTNNQMIIYATIELPNESTSFTHVWQHGALSGDTPLMHSTDGEHVRSVGTIDFATGLTADVGTATVGSRNRIRNVSSWSSECSELGDYDAYWCNGSEVSEGVQDGKSSVVLPTRYMPIYSLHCGWAGGGLCLKLGHDSPGVQQTAHRNIGITLFVLATLQVFALFLRPKPDHKYRFYWNMYHHSIGYTVIVLSIVNIFEGLDKLDPEKKWKRAYAGVLIFLGAIAVLLEAFTWYVVLKRRLQPASDDKRPQEANGVNGA</sequence>
<dbReference type="PROSITE" id="PS50939">
    <property type="entry name" value="CYTOCHROME_B561"/>
    <property type="match status" value="1"/>
</dbReference>
<evidence type="ECO:0000313" key="14">
    <source>
        <dbReference type="EMBL" id="KAK4437426.1"/>
    </source>
</evidence>
<dbReference type="InterPro" id="IPR006593">
    <property type="entry name" value="Cyt_b561/ferric_Rdtase_TM"/>
</dbReference>
<keyword evidence="7 8" id="KW-0472">Membrane</keyword>
<dbReference type="Pfam" id="PF04526">
    <property type="entry name" value="DUF568"/>
    <property type="match status" value="1"/>
</dbReference>
<dbReference type="PROSITE" id="PS51257">
    <property type="entry name" value="PROKAR_LIPOPROTEIN"/>
    <property type="match status" value="1"/>
</dbReference>
<organism evidence="14 15">
    <name type="scientific">Sesamum alatum</name>
    <dbReference type="NCBI Taxonomy" id="300844"/>
    <lineage>
        <taxon>Eukaryota</taxon>
        <taxon>Viridiplantae</taxon>
        <taxon>Streptophyta</taxon>
        <taxon>Embryophyta</taxon>
        <taxon>Tracheophyta</taxon>
        <taxon>Spermatophyta</taxon>
        <taxon>Magnoliopsida</taxon>
        <taxon>eudicotyledons</taxon>
        <taxon>Gunneridae</taxon>
        <taxon>Pentapetalae</taxon>
        <taxon>asterids</taxon>
        <taxon>lamiids</taxon>
        <taxon>Lamiales</taxon>
        <taxon>Pedaliaceae</taxon>
        <taxon>Sesamum</taxon>
    </lineage>
</organism>
<evidence type="ECO:0000256" key="9">
    <source>
        <dbReference type="PIRSR" id="PIRSR037471-1"/>
    </source>
</evidence>
<keyword evidence="2 8" id="KW-0813">Transport</keyword>
<comment type="caution">
    <text evidence="14">The sequence shown here is derived from an EMBL/GenBank/DDBJ whole genome shotgun (WGS) entry which is preliminary data.</text>
</comment>
<keyword evidence="9" id="KW-0408">Iron</keyword>
<reference evidence="14" key="2">
    <citation type="journal article" date="2024" name="Plant">
        <title>Genomic evolution and insights into agronomic trait innovations of Sesamum species.</title>
        <authorList>
            <person name="Miao H."/>
            <person name="Wang L."/>
            <person name="Qu L."/>
            <person name="Liu H."/>
            <person name="Sun Y."/>
            <person name="Le M."/>
            <person name="Wang Q."/>
            <person name="Wei S."/>
            <person name="Zheng Y."/>
            <person name="Lin W."/>
            <person name="Duan Y."/>
            <person name="Cao H."/>
            <person name="Xiong S."/>
            <person name="Wang X."/>
            <person name="Wei L."/>
            <person name="Li C."/>
            <person name="Ma Q."/>
            <person name="Ju M."/>
            <person name="Zhao R."/>
            <person name="Li G."/>
            <person name="Mu C."/>
            <person name="Tian Q."/>
            <person name="Mei H."/>
            <person name="Zhang T."/>
            <person name="Gao T."/>
            <person name="Zhang H."/>
        </authorList>
    </citation>
    <scope>NUCLEOTIDE SEQUENCE</scope>
    <source>
        <strain evidence="14">3651</strain>
    </source>
</reference>
<keyword evidence="6 10" id="KW-1133">Transmembrane helix</keyword>
<dbReference type="InterPro" id="IPR045265">
    <property type="entry name" value="AIR12_DOMON"/>
</dbReference>
<feature type="binding site" description="axial binding residue" evidence="9">
    <location>
        <position position="317"/>
    </location>
    <ligand>
        <name>heme b</name>
        <dbReference type="ChEBI" id="CHEBI:60344"/>
        <label>1</label>
    </ligand>
    <ligandPart>
        <name>Fe</name>
        <dbReference type="ChEBI" id="CHEBI:18248"/>
    </ligandPart>
</feature>
<evidence type="ECO:0000256" key="3">
    <source>
        <dbReference type="ARBA" id="ARBA00022692"/>
    </source>
</evidence>
<comment type="cofactor">
    <cofactor evidence="8">
        <name>heme b</name>
        <dbReference type="ChEBI" id="CHEBI:60344"/>
    </cofactor>
    <text evidence="8">Binds 2 heme b groups non-covalently.</text>
</comment>
<evidence type="ECO:0000313" key="15">
    <source>
        <dbReference type="Proteomes" id="UP001293254"/>
    </source>
</evidence>
<dbReference type="PANTHER" id="PTHR23130">
    <property type="entry name" value="CYTOCHROME B561 AND DOMON DOMAIN-CONTAINING PROTEIN"/>
    <property type="match status" value="1"/>
</dbReference>
<dbReference type="PIRSF" id="PIRSF037471">
    <property type="entry name" value="UCP037471"/>
    <property type="match status" value="1"/>
</dbReference>
<dbReference type="GO" id="GO:0046872">
    <property type="term" value="F:metal ion binding"/>
    <property type="evidence" value="ECO:0007669"/>
    <property type="project" value="UniProtKB-KW"/>
</dbReference>
<dbReference type="InterPro" id="IPR005018">
    <property type="entry name" value="DOMON_domain"/>
</dbReference>
<dbReference type="CDD" id="cd09629">
    <property type="entry name" value="DOMON_CIL1_like"/>
    <property type="match status" value="1"/>
</dbReference>
<evidence type="ECO:0000256" key="11">
    <source>
        <dbReference type="SAM" id="SignalP"/>
    </source>
</evidence>
<protein>
    <recommendedName>
        <fullName evidence="8">Cytochrome b561 and DOMON domain-containing protein</fullName>
    </recommendedName>
</protein>
<feature type="domain" description="Cytochrome b561" evidence="13">
    <location>
        <begin position="279"/>
        <end position="372"/>
    </location>
</feature>
<evidence type="ECO:0000256" key="8">
    <source>
        <dbReference type="PIRNR" id="PIRNR037471"/>
    </source>
</evidence>
<keyword evidence="4 11" id="KW-0732">Signal</keyword>
<gene>
    <name evidence="14" type="ORF">Salat_0076500</name>
</gene>
<feature type="transmembrane region" description="Helical" evidence="10">
    <location>
        <begin position="313"/>
        <end position="333"/>
    </location>
</feature>
<keyword evidence="9" id="KW-0479">Metal-binding</keyword>
<dbReference type="EMBL" id="JACGWO010000001">
    <property type="protein sequence ID" value="KAK4437426.1"/>
    <property type="molecule type" value="Genomic_DNA"/>
</dbReference>
<dbReference type="AlphaFoldDB" id="A0AAE1YW92"/>
<dbReference type="InterPro" id="IPR017214">
    <property type="entry name" value="UCP037471"/>
</dbReference>
<feature type="binding site" description="axial binding residue" evidence="9">
    <location>
        <position position="281"/>
    </location>
    <ligand>
        <name>heme b</name>
        <dbReference type="ChEBI" id="CHEBI:60344"/>
        <label>1</label>
    </ligand>
    <ligandPart>
        <name>Fe</name>
        <dbReference type="ChEBI" id="CHEBI:18248"/>
    </ligandPart>
</feature>
<evidence type="ECO:0000256" key="6">
    <source>
        <dbReference type="ARBA" id="ARBA00022989"/>
    </source>
</evidence>
<dbReference type="CDD" id="cd08760">
    <property type="entry name" value="Cyt_b561_FRRS1_like"/>
    <property type="match status" value="1"/>
</dbReference>
<feature type="signal peptide" evidence="11">
    <location>
        <begin position="1"/>
        <end position="26"/>
    </location>
</feature>
<keyword evidence="15" id="KW-1185">Reference proteome</keyword>
<evidence type="ECO:0000256" key="5">
    <source>
        <dbReference type="ARBA" id="ARBA00022982"/>
    </source>
</evidence>
<feature type="transmembrane region" description="Helical" evidence="10">
    <location>
        <begin position="284"/>
        <end position="301"/>
    </location>
</feature>
<evidence type="ECO:0000256" key="1">
    <source>
        <dbReference type="ARBA" id="ARBA00004370"/>
    </source>
</evidence>
<dbReference type="GO" id="GO:0016020">
    <property type="term" value="C:membrane"/>
    <property type="evidence" value="ECO:0007669"/>
    <property type="project" value="UniProtKB-SubCell"/>
</dbReference>
<feature type="domain" description="DOMON" evidence="12">
    <location>
        <begin position="49"/>
        <end position="163"/>
    </location>
</feature>
<evidence type="ECO:0000256" key="2">
    <source>
        <dbReference type="ARBA" id="ARBA00022448"/>
    </source>
</evidence>
<feature type="chain" id="PRO_5042014953" description="Cytochrome b561 and DOMON domain-containing protein" evidence="11">
    <location>
        <begin position="27"/>
        <end position="394"/>
    </location>
</feature>
<evidence type="ECO:0000259" key="13">
    <source>
        <dbReference type="PROSITE" id="PS50939"/>
    </source>
</evidence>
<dbReference type="SMART" id="SM00665">
    <property type="entry name" value="B561"/>
    <property type="match status" value="1"/>
</dbReference>